<keyword evidence="2" id="KW-1185">Reference proteome</keyword>
<dbReference type="Proteomes" id="UP001209878">
    <property type="component" value="Unassembled WGS sequence"/>
</dbReference>
<dbReference type="AlphaFoldDB" id="A0AAD9P6W5"/>
<name>A0AAD9P6W5_RIDPI</name>
<proteinExistence type="predicted"/>
<feature type="non-terminal residue" evidence="1">
    <location>
        <position position="94"/>
    </location>
</feature>
<reference evidence="1" key="1">
    <citation type="journal article" date="2023" name="Mol. Biol. Evol.">
        <title>Third-Generation Sequencing Reveals the Adaptive Role of the Epigenome in Three Deep-Sea Polychaetes.</title>
        <authorList>
            <person name="Perez M."/>
            <person name="Aroh O."/>
            <person name="Sun Y."/>
            <person name="Lan Y."/>
            <person name="Juniper S.K."/>
            <person name="Young C.R."/>
            <person name="Angers B."/>
            <person name="Qian P.Y."/>
        </authorList>
    </citation>
    <scope>NUCLEOTIDE SEQUENCE</scope>
    <source>
        <strain evidence="1">R07B-5</strain>
    </source>
</reference>
<protein>
    <submittedName>
        <fullName evidence="1">Uncharacterized protein</fullName>
    </submittedName>
</protein>
<accession>A0AAD9P6W5</accession>
<sequence>IVEPVLPPTESIVNQFSLRSTYIVTDGEEDDRLSAAYWLSTAMADDSDQEPDGMNCDLDEMSHKYCIGFDLRVELEKGSLPSKAAIPKPRKKIR</sequence>
<comment type="caution">
    <text evidence="1">The sequence shown here is derived from an EMBL/GenBank/DDBJ whole genome shotgun (WGS) entry which is preliminary data.</text>
</comment>
<dbReference type="EMBL" id="JAODUO010000110">
    <property type="protein sequence ID" value="KAK2189284.1"/>
    <property type="molecule type" value="Genomic_DNA"/>
</dbReference>
<organism evidence="1 2">
    <name type="scientific">Ridgeia piscesae</name>
    <name type="common">Tubeworm</name>
    <dbReference type="NCBI Taxonomy" id="27915"/>
    <lineage>
        <taxon>Eukaryota</taxon>
        <taxon>Metazoa</taxon>
        <taxon>Spiralia</taxon>
        <taxon>Lophotrochozoa</taxon>
        <taxon>Annelida</taxon>
        <taxon>Polychaeta</taxon>
        <taxon>Sedentaria</taxon>
        <taxon>Canalipalpata</taxon>
        <taxon>Sabellida</taxon>
        <taxon>Siboglinidae</taxon>
        <taxon>Ridgeia</taxon>
    </lineage>
</organism>
<gene>
    <name evidence="1" type="ORF">NP493_111g04022</name>
</gene>
<evidence type="ECO:0000313" key="2">
    <source>
        <dbReference type="Proteomes" id="UP001209878"/>
    </source>
</evidence>
<evidence type="ECO:0000313" key="1">
    <source>
        <dbReference type="EMBL" id="KAK2189284.1"/>
    </source>
</evidence>